<evidence type="ECO:0000313" key="4">
    <source>
        <dbReference type="Proteomes" id="UP000596661"/>
    </source>
</evidence>
<dbReference type="Gramene" id="evm.model.01.2305">
    <property type="protein sequence ID" value="cds.evm.model.01.2305"/>
    <property type="gene ID" value="evm.TU.01.2305"/>
</dbReference>
<sequence>MRTLIVQQGLQSTLPEEKGMSKGLTQKEKTEILEKAHNAIILSLGDKVLRLFLKQKLYSFKMMPGKEIEDHLDDFNKVILNLENIRIKVKDEDWAIIVLNSLLTENYEHFVDTMMYGSKKENNDQNNIGKGKSKSKFQRRWFICNKPSHLKNDRQILKDYKFMKDGNADIVSDAEDIDGYDITSVLAISKNKTVKLGDNRACVIAGIGKLELEDGKFVELKQFRHVPNIKRNLISMSMLDQDGFNVKIKNGTLKGMKGFVIIMKGKIVNGNYVLQGTTKKSQANVVAIDGEDQTLVWHRRLGHVSYGGLKILGKKGVLGQIHVNPIRLCEHCVLSKAIKVKFGVGKHKSKSILDYLHSDLWGPSRTCSRGGARDREKRTTRPPNRFHFATVVHYALNIVGIDYEEPKSYEEAMMLKDKNEWDNAMSQEVVFLKKNGIWILVRRAAGSKVEKSFTMEIAMIKKLGLDDFEEEEHNQIKPAERM</sequence>
<dbReference type="InterPro" id="IPR025724">
    <property type="entry name" value="GAG-pre-integrase_dom"/>
</dbReference>
<keyword evidence="4" id="KW-1185">Reference proteome</keyword>
<dbReference type="EMBL" id="UZAU01000068">
    <property type="status" value="NOT_ANNOTATED_CDS"/>
    <property type="molecule type" value="Genomic_DNA"/>
</dbReference>
<dbReference type="InterPro" id="IPR054722">
    <property type="entry name" value="PolX-like_BBD"/>
</dbReference>
<name>A0A803NKL8_CANSA</name>
<evidence type="ECO:0000313" key="3">
    <source>
        <dbReference type="EnsemblPlants" id="cds.evm.model.01.2305"/>
    </source>
</evidence>
<evidence type="ECO:0008006" key="5">
    <source>
        <dbReference type="Google" id="ProtNLM"/>
    </source>
</evidence>
<proteinExistence type="predicted"/>
<reference evidence="3" key="1">
    <citation type="submission" date="2018-11" db="EMBL/GenBank/DDBJ databases">
        <authorList>
            <person name="Grassa J C."/>
        </authorList>
    </citation>
    <scope>NUCLEOTIDE SEQUENCE [LARGE SCALE GENOMIC DNA]</scope>
</reference>
<organism evidence="3 4">
    <name type="scientific">Cannabis sativa</name>
    <name type="common">Hemp</name>
    <name type="synonym">Marijuana</name>
    <dbReference type="NCBI Taxonomy" id="3483"/>
    <lineage>
        <taxon>Eukaryota</taxon>
        <taxon>Viridiplantae</taxon>
        <taxon>Streptophyta</taxon>
        <taxon>Embryophyta</taxon>
        <taxon>Tracheophyta</taxon>
        <taxon>Spermatophyta</taxon>
        <taxon>Magnoliopsida</taxon>
        <taxon>eudicotyledons</taxon>
        <taxon>Gunneridae</taxon>
        <taxon>Pentapetalae</taxon>
        <taxon>rosids</taxon>
        <taxon>fabids</taxon>
        <taxon>Rosales</taxon>
        <taxon>Cannabaceae</taxon>
        <taxon>Cannabis</taxon>
    </lineage>
</organism>
<evidence type="ECO:0000259" key="2">
    <source>
        <dbReference type="Pfam" id="PF22936"/>
    </source>
</evidence>
<feature type="domain" description="Retrovirus-related Pol polyprotein from transposon TNT 1-94-like beta-barrel" evidence="2">
    <location>
        <begin position="189"/>
        <end position="244"/>
    </location>
</feature>
<protein>
    <recommendedName>
        <fullName evidence="5">GAG-pre-integrase domain-containing protein</fullName>
    </recommendedName>
</protein>
<dbReference type="AlphaFoldDB" id="A0A803NKL8"/>
<dbReference type="EnsemblPlants" id="evm.model.01.2305">
    <property type="protein sequence ID" value="cds.evm.model.01.2305"/>
    <property type="gene ID" value="evm.TU.01.2305"/>
</dbReference>
<reference evidence="3" key="2">
    <citation type="submission" date="2021-03" db="UniProtKB">
        <authorList>
            <consortium name="EnsemblPlants"/>
        </authorList>
    </citation>
    <scope>IDENTIFICATION</scope>
</reference>
<feature type="domain" description="GAG-pre-integrase" evidence="1">
    <location>
        <begin position="271"/>
        <end position="336"/>
    </location>
</feature>
<dbReference type="Pfam" id="PF13976">
    <property type="entry name" value="gag_pre-integrs"/>
    <property type="match status" value="1"/>
</dbReference>
<dbReference type="Pfam" id="PF22936">
    <property type="entry name" value="Pol_BBD"/>
    <property type="match status" value="1"/>
</dbReference>
<dbReference type="Proteomes" id="UP000596661">
    <property type="component" value="Chromosome 1"/>
</dbReference>
<accession>A0A803NKL8</accession>
<evidence type="ECO:0000259" key="1">
    <source>
        <dbReference type="Pfam" id="PF13976"/>
    </source>
</evidence>
<dbReference type="Pfam" id="PF14223">
    <property type="entry name" value="Retrotran_gag_2"/>
    <property type="match status" value="1"/>
</dbReference>